<proteinExistence type="inferred from homology"/>
<dbReference type="SUPFAM" id="SSF55816">
    <property type="entry name" value="5'-nucleotidase (syn. UDP-sugar hydrolase), C-terminal domain"/>
    <property type="match status" value="1"/>
</dbReference>
<keyword evidence="2" id="KW-0378">Hydrolase</keyword>
<dbReference type="InterPro" id="IPR008334">
    <property type="entry name" value="5'-Nucleotdase_C"/>
</dbReference>
<dbReference type="GO" id="GO:0000166">
    <property type="term" value="F:nucleotide binding"/>
    <property type="evidence" value="ECO:0007669"/>
    <property type="project" value="UniProtKB-KW"/>
</dbReference>
<dbReference type="GO" id="GO:0030288">
    <property type="term" value="C:outer membrane-bounded periplasmic space"/>
    <property type="evidence" value="ECO:0007669"/>
    <property type="project" value="TreeGrafter"/>
</dbReference>
<comment type="caution">
    <text evidence="5">The sequence shown here is derived from an EMBL/GenBank/DDBJ whole genome shotgun (WGS) entry which is preliminary data.</text>
</comment>
<evidence type="ECO:0000259" key="4">
    <source>
        <dbReference type="Pfam" id="PF02872"/>
    </source>
</evidence>
<evidence type="ECO:0000313" key="5">
    <source>
        <dbReference type="EMBL" id="TXJ24065.1"/>
    </source>
</evidence>
<feature type="domain" description="5'-Nucleotidase C-terminal" evidence="4">
    <location>
        <begin position="351"/>
        <end position="535"/>
    </location>
</feature>
<dbReference type="GO" id="GO:0016787">
    <property type="term" value="F:hydrolase activity"/>
    <property type="evidence" value="ECO:0007669"/>
    <property type="project" value="UniProtKB-KW"/>
</dbReference>
<feature type="domain" description="Calcineurin-like phosphoesterase" evidence="3">
    <location>
        <begin position="30"/>
        <end position="257"/>
    </location>
</feature>
<dbReference type="Proteomes" id="UP000324336">
    <property type="component" value="Unassembled WGS sequence"/>
</dbReference>
<dbReference type="SUPFAM" id="SSF56300">
    <property type="entry name" value="Metallo-dependent phosphatases"/>
    <property type="match status" value="1"/>
</dbReference>
<accession>A0AB38PX37</accession>
<evidence type="ECO:0000256" key="2">
    <source>
        <dbReference type="RuleBase" id="RU362119"/>
    </source>
</evidence>
<dbReference type="InterPro" id="IPR006179">
    <property type="entry name" value="5_nucleotidase/apyrase"/>
</dbReference>
<evidence type="ECO:0000256" key="1">
    <source>
        <dbReference type="ARBA" id="ARBA00022729"/>
    </source>
</evidence>
<dbReference type="GO" id="GO:0009166">
    <property type="term" value="P:nucleotide catabolic process"/>
    <property type="evidence" value="ECO:0007669"/>
    <property type="project" value="InterPro"/>
</dbReference>
<dbReference type="Gene3D" id="3.60.21.10">
    <property type="match status" value="1"/>
</dbReference>
<organism evidence="5 6">
    <name type="scientific">Brachyspira aalborgi</name>
    <dbReference type="NCBI Taxonomy" id="29522"/>
    <lineage>
        <taxon>Bacteria</taxon>
        <taxon>Pseudomonadati</taxon>
        <taxon>Spirochaetota</taxon>
        <taxon>Spirochaetia</taxon>
        <taxon>Brachyspirales</taxon>
        <taxon>Brachyspiraceae</taxon>
        <taxon>Brachyspira</taxon>
    </lineage>
</organism>
<feature type="chain" id="PRO_5044046683" evidence="2">
    <location>
        <begin position="20"/>
        <end position="617"/>
    </location>
</feature>
<feature type="signal peptide" evidence="2">
    <location>
        <begin position="1"/>
        <end position="19"/>
    </location>
</feature>
<dbReference type="EMBL" id="SAYA01000023">
    <property type="protein sequence ID" value="TXJ24065.1"/>
    <property type="molecule type" value="Genomic_DNA"/>
</dbReference>
<dbReference type="InterPro" id="IPR004843">
    <property type="entry name" value="Calcineurin-like_PHP"/>
</dbReference>
<dbReference type="InterPro" id="IPR036907">
    <property type="entry name" value="5'-Nucleotdase_C_sf"/>
</dbReference>
<dbReference type="InterPro" id="IPR029052">
    <property type="entry name" value="Metallo-depent_PP-like"/>
</dbReference>
<evidence type="ECO:0000313" key="6">
    <source>
        <dbReference type="Proteomes" id="UP000324336"/>
    </source>
</evidence>
<protein>
    <submittedName>
        <fullName evidence="5">Bifunctional metallophosphatase/5'-nucleotidase</fullName>
    </submittedName>
</protein>
<evidence type="ECO:0000259" key="3">
    <source>
        <dbReference type="Pfam" id="PF00149"/>
    </source>
</evidence>
<dbReference type="AlphaFoldDB" id="A0AB38PX37"/>
<gene>
    <name evidence="5" type="ORF">EPJ73_09420</name>
</gene>
<name>A0AB38PX37_9SPIR</name>
<comment type="similarity">
    <text evidence="2">Belongs to the 5'-nucleotidase family.</text>
</comment>
<dbReference type="PROSITE" id="PS51257">
    <property type="entry name" value="PROKAR_LIPOPROTEIN"/>
    <property type="match status" value="1"/>
</dbReference>
<dbReference type="PANTHER" id="PTHR11575">
    <property type="entry name" value="5'-NUCLEOTIDASE-RELATED"/>
    <property type="match status" value="1"/>
</dbReference>
<keyword evidence="2" id="KW-0547">Nucleotide-binding</keyword>
<dbReference type="PANTHER" id="PTHR11575:SF6">
    <property type="entry name" value="2',3'-CYCLIC-NUCLEOTIDE 2'-PHOSPHODIESTERASE_3'-NUCLEOTIDASE"/>
    <property type="match status" value="1"/>
</dbReference>
<dbReference type="PRINTS" id="PR01607">
    <property type="entry name" value="APYRASEFAMLY"/>
</dbReference>
<sequence length="617" mass="71409">MRKGFLLMFSIFSSLFSLFSCKPKGEINFTIVETTDIHGMIFPYNFITDREENTSMAHISSYIKKLKSEGKTVLLLDNGDTLQGQPTVYYYNFVATNKKHIWAEVLNYMNYDIVTMGNHDIEAGHTVYDKIVKEIKAPVIVANLINEKTKEPYFKPYSIIKKNGIKIAVLGMIEPAIERQLPKILYEGIIAEDMIECAKKWIKIIKEKEKPDLIIGLFHSGANYTEDKEKYKNENASQLVAQEVDGFDIIFVGHDHQGWSGKGYDEITKQKTKDVKSPSGKIVPIYGGVNAARLIASVDVRMIYDKETKKWNIDFKGELIEPSKFEADKEFLNRFDNYKDEIKIWVERDIGELNTKLTSDEAMFGDSYFLSFIHNLQFEIAKKELGKKADISFAAPLSKDAVLNIGKVKVRDMFNLYPYENFFYVMRLTGKQIKDIMEYSYCRQFNRMTNINEHLIYFKRDASGNLIFNNRYNSYDTLTQTYNYESFGGLNYIVDVRKGYGERVNIISMSDGSNFDLNKEYKIAINSYRGSGGGGHLTQGAKIDLKTLQNMDLVIKSTDKDLRFYMMKWFEKQTNSITVEKLNNWKVIPEDYLKAGRERDYKLLYPIKSDYEFKGLN</sequence>
<reference evidence="5 6" key="1">
    <citation type="journal article" date="1992" name="Lakartidningen">
        <title>[Penicillin V and not amoxicillin is the first choice preparation in acute otitis].</title>
        <authorList>
            <person name="Kamme C."/>
            <person name="Lundgren K."/>
            <person name="Prellner K."/>
        </authorList>
    </citation>
    <scope>NUCLEOTIDE SEQUENCE [LARGE SCALE GENOMIC DNA]</scope>
    <source>
        <strain evidence="5 6">PC4597II</strain>
    </source>
</reference>
<dbReference type="Gene3D" id="3.90.780.10">
    <property type="entry name" value="5'-Nucleotidase, C-terminal domain"/>
    <property type="match status" value="1"/>
</dbReference>
<dbReference type="Pfam" id="PF00149">
    <property type="entry name" value="Metallophos"/>
    <property type="match status" value="1"/>
</dbReference>
<keyword evidence="1 2" id="KW-0732">Signal</keyword>
<dbReference type="Pfam" id="PF02872">
    <property type="entry name" value="5_nucleotid_C"/>
    <property type="match status" value="1"/>
</dbReference>